<accession>A0A8T0I4Y2</accession>
<dbReference type="Gene3D" id="3.10.20.30">
    <property type="match status" value="1"/>
</dbReference>
<dbReference type="Pfam" id="PF01926">
    <property type="entry name" value="MMR_HSR1"/>
    <property type="match status" value="1"/>
</dbReference>
<evidence type="ECO:0000256" key="1">
    <source>
        <dbReference type="ARBA" id="ARBA00022723"/>
    </source>
</evidence>
<protein>
    <recommendedName>
        <fullName evidence="4">Obg-like ATPase 1</fullName>
    </recommendedName>
</protein>
<dbReference type="Gene3D" id="1.10.150.300">
    <property type="entry name" value="TGS-like domain"/>
    <property type="match status" value="1"/>
</dbReference>
<sequence length="446" mass="48069">MAMATHIPAVLCRTRIPLIAAASVVTHHTVVFSSRFGGARGMGGGGVRLDCGGSSVMGQRVWSVEMRRGFSAGRVSMALKSGIVGLPNVGKSTLFNALVENGKAQAANFPFCTIEPNVGVVAVPDPRLEVLSTLSKSQKIVPTSVEFVDIAGLVKGASQGEGLGNKFLSHIREVDCILQVVRCFEDNDIVHVNGKVDPEVDIDIINLELAFADISQIEKRLERLKKGRAKDPQVKAKEEAEQAALQKINEALLNGQPARMVPLNDEERKIVEQLCLLTMKPVIFAANVAEAELADASGNPHVAKVRKCAAALNAEVVVVSAQVEAELTELDPEERSDYLQSLGVSEGGLGSLVRATYNLLGLRTYFTSGEKETRAWTILTGMTAPQAAGVIHTDFERGFIRAETIGYEDYVKAGSYTAAKEKGLMRAEGKEYTVQEGDVMLFRFNV</sequence>
<dbReference type="InterPro" id="IPR027417">
    <property type="entry name" value="P-loop_NTPase"/>
</dbReference>
<dbReference type="AlphaFoldDB" id="A0A8T0I4Y2"/>
<dbReference type="GO" id="GO:0046872">
    <property type="term" value="F:metal ion binding"/>
    <property type="evidence" value="ECO:0007669"/>
    <property type="project" value="UniProtKB-KW"/>
</dbReference>
<dbReference type="GO" id="GO:0005525">
    <property type="term" value="F:GTP binding"/>
    <property type="evidence" value="ECO:0007669"/>
    <property type="project" value="InterPro"/>
</dbReference>
<dbReference type="PANTHER" id="PTHR23305:SF18">
    <property type="entry name" value="OBG-TYPE G DOMAIN-CONTAINING PROTEIN"/>
    <property type="match status" value="1"/>
</dbReference>
<dbReference type="Pfam" id="PF06071">
    <property type="entry name" value="YchF-GTPase_C"/>
    <property type="match status" value="1"/>
</dbReference>
<dbReference type="InterPro" id="IPR012675">
    <property type="entry name" value="Beta-grasp_dom_sf"/>
</dbReference>
<dbReference type="InterPro" id="IPR004396">
    <property type="entry name" value="ATPase_YchF/OLA1"/>
</dbReference>
<dbReference type="OrthoDB" id="424823at2759"/>
<comment type="function">
    <text evidence="4">Hydrolyzes ATP, and can also hydrolyze GTP with lower efficiency. Has lower affinity for GTP.</text>
</comment>
<feature type="binding site" evidence="4">
    <location>
        <position position="288"/>
    </location>
    <ligand>
        <name>ATP</name>
        <dbReference type="ChEBI" id="CHEBI:30616"/>
    </ligand>
</feature>
<dbReference type="InterPro" id="IPR041706">
    <property type="entry name" value="YchF_N"/>
</dbReference>
<keyword evidence="1" id="KW-0479">Metal-binding</keyword>
<dbReference type="Proteomes" id="UP000822688">
    <property type="component" value="Chromosome 5"/>
</dbReference>
<dbReference type="Gene3D" id="3.40.50.300">
    <property type="entry name" value="P-loop containing nucleotide triphosphate hydrolases"/>
    <property type="match status" value="1"/>
</dbReference>
<keyword evidence="3 4" id="KW-0067">ATP-binding</keyword>
<dbReference type="InterPro" id="IPR012676">
    <property type="entry name" value="TGS-like"/>
</dbReference>
<dbReference type="GO" id="GO:0005737">
    <property type="term" value="C:cytoplasm"/>
    <property type="evidence" value="ECO:0007669"/>
    <property type="project" value="UniProtKB-SubCell"/>
</dbReference>
<dbReference type="PROSITE" id="PS51710">
    <property type="entry name" value="G_OBG"/>
    <property type="match status" value="1"/>
</dbReference>
<dbReference type="HAMAP" id="MF_00944">
    <property type="entry name" value="YchF_OLA1_ATPase"/>
    <property type="match status" value="1"/>
</dbReference>
<organism evidence="6 7">
    <name type="scientific">Ceratodon purpureus</name>
    <name type="common">Fire moss</name>
    <name type="synonym">Dicranum purpureum</name>
    <dbReference type="NCBI Taxonomy" id="3225"/>
    <lineage>
        <taxon>Eukaryota</taxon>
        <taxon>Viridiplantae</taxon>
        <taxon>Streptophyta</taxon>
        <taxon>Embryophyta</taxon>
        <taxon>Bryophyta</taxon>
        <taxon>Bryophytina</taxon>
        <taxon>Bryopsida</taxon>
        <taxon>Dicranidae</taxon>
        <taxon>Pseudoditrichales</taxon>
        <taxon>Ditrichaceae</taxon>
        <taxon>Ceratodon</taxon>
    </lineage>
</organism>
<comment type="subunit">
    <text evidence="4">Monomer.</text>
</comment>
<dbReference type="PRINTS" id="PR00326">
    <property type="entry name" value="GTP1OBG"/>
</dbReference>
<evidence type="ECO:0000256" key="4">
    <source>
        <dbReference type="HAMAP-Rule" id="MF_03167"/>
    </source>
</evidence>
<dbReference type="GO" id="GO:0005524">
    <property type="term" value="F:ATP binding"/>
    <property type="evidence" value="ECO:0007669"/>
    <property type="project" value="UniProtKB-UniRule"/>
</dbReference>
<dbReference type="InterPro" id="IPR023192">
    <property type="entry name" value="TGS-like_dom_sf"/>
</dbReference>
<dbReference type="GO" id="GO:0016887">
    <property type="term" value="F:ATP hydrolysis activity"/>
    <property type="evidence" value="ECO:0007669"/>
    <property type="project" value="UniProtKB-UniRule"/>
</dbReference>
<keyword evidence="4" id="KW-0378">Hydrolase</keyword>
<keyword evidence="4" id="KW-0963">Cytoplasm</keyword>
<dbReference type="InterPro" id="IPR006073">
    <property type="entry name" value="GTP-bd"/>
</dbReference>
<evidence type="ECO:0000313" key="6">
    <source>
        <dbReference type="EMBL" id="KAG0577979.1"/>
    </source>
</evidence>
<feature type="binding site" evidence="4">
    <location>
        <begin position="88"/>
        <end position="93"/>
    </location>
    <ligand>
        <name>ATP</name>
        <dbReference type="ChEBI" id="CHEBI:30616"/>
    </ligand>
</feature>
<name>A0A8T0I4Y2_CERPU</name>
<feature type="domain" description="OBG-type G" evidence="5">
    <location>
        <begin position="79"/>
        <end position="339"/>
    </location>
</feature>
<dbReference type="InterPro" id="IPR013029">
    <property type="entry name" value="YchF_C"/>
</dbReference>
<dbReference type="NCBIfam" id="TIGR00092">
    <property type="entry name" value="redox-regulated ATPase YchF"/>
    <property type="match status" value="1"/>
</dbReference>
<keyword evidence="2 4" id="KW-0547">Nucleotide-binding</keyword>
<keyword evidence="7" id="KW-1185">Reference proteome</keyword>
<dbReference type="CDD" id="cd04867">
    <property type="entry name" value="TGS_YchF_OLA1"/>
    <property type="match status" value="1"/>
</dbReference>
<dbReference type="CDD" id="cd01900">
    <property type="entry name" value="YchF"/>
    <property type="match status" value="1"/>
</dbReference>
<dbReference type="InterPro" id="IPR031167">
    <property type="entry name" value="G_OBG"/>
</dbReference>
<comment type="similarity">
    <text evidence="4">Belongs to the TRAFAC class OBG-HflX-like GTPase superfamily. OBG GTPase family. YchF/OLA1 subfamily.</text>
</comment>
<dbReference type="FunFam" id="1.10.150.300:FF:000001">
    <property type="entry name" value="Ribosome-binding ATPase YchF"/>
    <property type="match status" value="1"/>
</dbReference>
<evidence type="ECO:0000256" key="2">
    <source>
        <dbReference type="ARBA" id="ARBA00022741"/>
    </source>
</evidence>
<dbReference type="PANTHER" id="PTHR23305">
    <property type="entry name" value="OBG GTPASE FAMILY"/>
    <property type="match status" value="1"/>
</dbReference>
<evidence type="ECO:0000259" key="5">
    <source>
        <dbReference type="PROSITE" id="PS51710"/>
    </source>
</evidence>
<dbReference type="SUPFAM" id="SSF52540">
    <property type="entry name" value="P-loop containing nucleoside triphosphate hydrolases"/>
    <property type="match status" value="1"/>
</dbReference>
<dbReference type="EMBL" id="CM026425">
    <property type="protein sequence ID" value="KAG0577979.1"/>
    <property type="molecule type" value="Genomic_DNA"/>
</dbReference>
<dbReference type="FunFam" id="3.10.20.30:FF:000001">
    <property type="entry name" value="Ribosome-binding ATPase YchF"/>
    <property type="match status" value="1"/>
</dbReference>
<comment type="subcellular location">
    <subcellularLocation>
        <location evidence="4">Cytoplasm</location>
    </subcellularLocation>
</comment>
<reference evidence="6" key="1">
    <citation type="submission" date="2020-06" db="EMBL/GenBank/DDBJ databases">
        <title>WGS assembly of Ceratodon purpureus strain R40.</title>
        <authorList>
            <person name="Carey S.B."/>
            <person name="Jenkins J."/>
            <person name="Shu S."/>
            <person name="Lovell J.T."/>
            <person name="Sreedasyam A."/>
            <person name="Maumus F."/>
            <person name="Tiley G.P."/>
            <person name="Fernandez-Pozo N."/>
            <person name="Barry K."/>
            <person name="Chen C."/>
            <person name="Wang M."/>
            <person name="Lipzen A."/>
            <person name="Daum C."/>
            <person name="Saski C.A."/>
            <person name="Payton A.C."/>
            <person name="Mcbreen J.C."/>
            <person name="Conrad R.E."/>
            <person name="Kollar L.M."/>
            <person name="Olsson S."/>
            <person name="Huttunen S."/>
            <person name="Landis J.B."/>
            <person name="Wickett N.J."/>
            <person name="Johnson M.G."/>
            <person name="Rensing S.A."/>
            <person name="Grimwood J."/>
            <person name="Schmutz J."/>
            <person name="Mcdaniel S.F."/>
        </authorList>
    </citation>
    <scope>NUCLEOTIDE SEQUENCE</scope>
    <source>
        <strain evidence="6">R40</strain>
    </source>
</reference>
<comment type="caution">
    <text evidence="6">The sequence shown here is derived from an EMBL/GenBank/DDBJ whole genome shotgun (WGS) entry which is preliminary data.</text>
</comment>
<dbReference type="GO" id="GO:0043023">
    <property type="term" value="F:ribosomal large subunit binding"/>
    <property type="evidence" value="ECO:0007669"/>
    <property type="project" value="UniProtKB-UniRule"/>
</dbReference>
<evidence type="ECO:0000313" key="7">
    <source>
        <dbReference type="Proteomes" id="UP000822688"/>
    </source>
</evidence>
<proteinExistence type="inferred from homology"/>
<gene>
    <name evidence="6" type="ORF">KC19_5G196100</name>
</gene>
<evidence type="ECO:0000256" key="3">
    <source>
        <dbReference type="ARBA" id="ARBA00022840"/>
    </source>
</evidence>
<dbReference type="SUPFAM" id="SSF81271">
    <property type="entry name" value="TGS-like"/>
    <property type="match status" value="1"/>
</dbReference>